<name>A0A2P2P376_RHIMU</name>
<proteinExistence type="predicted"/>
<dbReference type="AlphaFoldDB" id="A0A2P2P376"/>
<evidence type="ECO:0000256" key="1">
    <source>
        <dbReference type="SAM" id="MobiDB-lite"/>
    </source>
</evidence>
<sequence length="55" mass="6068">MALTVTNSSIQRSQKTISSTSQQKQSYQTDGTFSSEEAPKALLYTISTIMTQVHL</sequence>
<accession>A0A2P2P376</accession>
<feature type="region of interest" description="Disordered" evidence="1">
    <location>
        <begin position="1"/>
        <end position="34"/>
    </location>
</feature>
<dbReference type="EMBL" id="GGEC01068597">
    <property type="protein sequence ID" value="MBX49081.1"/>
    <property type="molecule type" value="Transcribed_RNA"/>
</dbReference>
<evidence type="ECO:0000313" key="2">
    <source>
        <dbReference type="EMBL" id="MBX49081.1"/>
    </source>
</evidence>
<organism evidence="2">
    <name type="scientific">Rhizophora mucronata</name>
    <name type="common">Asiatic mangrove</name>
    <dbReference type="NCBI Taxonomy" id="61149"/>
    <lineage>
        <taxon>Eukaryota</taxon>
        <taxon>Viridiplantae</taxon>
        <taxon>Streptophyta</taxon>
        <taxon>Embryophyta</taxon>
        <taxon>Tracheophyta</taxon>
        <taxon>Spermatophyta</taxon>
        <taxon>Magnoliopsida</taxon>
        <taxon>eudicotyledons</taxon>
        <taxon>Gunneridae</taxon>
        <taxon>Pentapetalae</taxon>
        <taxon>rosids</taxon>
        <taxon>fabids</taxon>
        <taxon>Malpighiales</taxon>
        <taxon>Rhizophoraceae</taxon>
        <taxon>Rhizophora</taxon>
    </lineage>
</organism>
<reference evidence="2" key="1">
    <citation type="submission" date="2018-02" db="EMBL/GenBank/DDBJ databases">
        <title>Rhizophora mucronata_Transcriptome.</title>
        <authorList>
            <person name="Meera S.P."/>
            <person name="Sreeshan A."/>
            <person name="Augustine A."/>
        </authorList>
    </citation>
    <scope>NUCLEOTIDE SEQUENCE</scope>
    <source>
        <tissue evidence="2">Leaf</tissue>
    </source>
</reference>
<protein>
    <submittedName>
        <fullName evidence="2">Uncharacterized protein</fullName>
    </submittedName>
</protein>
<feature type="compositionally biased region" description="Low complexity" evidence="1">
    <location>
        <begin position="8"/>
        <end position="26"/>
    </location>
</feature>